<dbReference type="InterPro" id="IPR001647">
    <property type="entry name" value="HTH_TetR"/>
</dbReference>
<accession>A0A1H4ZIK2</accession>
<protein>
    <submittedName>
        <fullName evidence="4">Regulatory protein, tetR family</fullName>
    </submittedName>
</protein>
<organism evidence="4 5">
    <name type="scientific">Rhodococcus koreensis</name>
    <dbReference type="NCBI Taxonomy" id="99653"/>
    <lineage>
        <taxon>Bacteria</taxon>
        <taxon>Bacillati</taxon>
        <taxon>Actinomycetota</taxon>
        <taxon>Actinomycetes</taxon>
        <taxon>Mycobacteriales</taxon>
        <taxon>Nocardiaceae</taxon>
        <taxon>Rhodococcus</taxon>
    </lineage>
</organism>
<dbReference type="Pfam" id="PF17922">
    <property type="entry name" value="TetR_C_17"/>
    <property type="match status" value="1"/>
</dbReference>
<dbReference type="GO" id="GO:0000976">
    <property type="term" value="F:transcription cis-regulatory region binding"/>
    <property type="evidence" value="ECO:0007669"/>
    <property type="project" value="TreeGrafter"/>
</dbReference>
<gene>
    <name evidence="4" type="ORF">SAMN04490239_7698</name>
</gene>
<dbReference type="AlphaFoldDB" id="A0A1H4ZIK2"/>
<keyword evidence="1" id="KW-0805">Transcription regulation</keyword>
<dbReference type="InterPro" id="IPR036271">
    <property type="entry name" value="Tet_transcr_reg_TetR-rel_C_sf"/>
</dbReference>
<dbReference type="PROSITE" id="PS50977">
    <property type="entry name" value="HTH_TETR_2"/>
    <property type="match status" value="1"/>
</dbReference>
<sequence length="208" mass="23227">MVVMARPKRQGVRRSEMVSAATTAITKRGMTGLRIKDVAEEAGLSAGLVSYYYPSLEDLLVEVHEHAVDRFYRRRHDAVQDLADPVERLRTTVRLGIPDAADDPLCTVLYELHLHASRNATHSALLSTLFDLEVSLYSTVLEIGRSQGVFTPSMPTEEIARTAVSLEDAYGLHIIARNRRIEPWTARNSVLRYLDTVLSCSIAEFTAD</sequence>
<dbReference type="Gene3D" id="1.10.357.10">
    <property type="entry name" value="Tetracycline Repressor, domain 2"/>
    <property type="match status" value="1"/>
</dbReference>
<keyword evidence="3" id="KW-0804">Transcription</keyword>
<dbReference type="PANTHER" id="PTHR30055">
    <property type="entry name" value="HTH-TYPE TRANSCRIPTIONAL REGULATOR RUTR"/>
    <property type="match status" value="1"/>
</dbReference>
<evidence type="ECO:0000256" key="1">
    <source>
        <dbReference type="ARBA" id="ARBA00023015"/>
    </source>
</evidence>
<reference evidence="5" key="1">
    <citation type="submission" date="2016-10" db="EMBL/GenBank/DDBJ databases">
        <authorList>
            <person name="Varghese N."/>
            <person name="Submissions S."/>
        </authorList>
    </citation>
    <scope>NUCLEOTIDE SEQUENCE [LARGE SCALE GENOMIC DNA]</scope>
    <source>
        <strain evidence="5">DSM 44498</strain>
    </source>
</reference>
<keyword evidence="5" id="KW-1185">Reference proteome</keyword>
<dbReference type="InterPro" id="IPR009057">
    <property type="entry name" value="Homeodomain-like_sf"/>
</dbReference>
<dbReference type="EMBL" id="FNSV01000005">
    <property type="protein sequence ID" value="SED29827.1"/>
    <property type="molecule type" value="Genomic_DNA"/>
</dbReference>
<name>A0A1H4ZIK2_9NOCA</name>
<dbReference type="GO" id="GO:0003700">
    <property type="term" value="F:DNA-binding transcription factor activity"/>
    <property type="evidence" value="ECO:0007669"/>
    <property type="project" value="TreeGrafter"/>
</dbReference>
<evidence type="ECO:0000256" key="3">
    <source>
        <dbReference type="ARBA" id="ARBA00023163"/>
    </source>
</evidence>
<proteinExistence type="predicted"/>
<dbReference type="SUPFAM" id="SSF46689">
    <property type="entry name" value="Homeodomain-like"/>
    <property type="match status" value="1"/>
</dbReference>
<dbReference type="InterPro" id="IPR041612">
    <property type="entry name" value="YfiR_C"/>
</dbReference>
<dbReference type="Pfam" id="PF00440">
    <property type="entry name" value="TetR_N"/>
    <property type="match status" value="1"/>
</dbReference>
<evidence type="ECO:0000313" key="5">
    <source>
        <dbReference type="Proteomes" id="UP000183561"/>
    </source>
</evidence>
<dbReference type="OrthoDB" id="3288227at2"/>
<dbReference type="PANTHER" id="PTHR30055:SF234">
    <property type="entry name" value="HTH-TYPE TRANSCRIPTIONAL REGULATOR BETI"/>
    <property type="match status" value="1"/>
</dbReference>
<evidence type="ECO:0000313" key="4">
    <source>
        <dbReference type="EMBL" id="SED29827.1"/>
    </source>
</evidence>
<dbReference type="Proteomes" id="UP000183561">
    <property type="component" value="Unassembled WGS sequence"/>
</dbReference>
<dbReference type="SUPFAM" id="SSF48498">
    <property type="entry name" value="Tetracyclin repressor-like, C-terminal domain"/>
    <property type="match status" value="1"/>
</dbReference>
<dbReference type="InterPro" id="IPR050109">
    <property type="entry name" value="HTH-type_TetR-like_transc_reg"/>
</dbReference>
<evidence type="ECO:0000256" key="2">
    <source>
        <dbReference type="ARBA" id="ARBA00023125"/>
    </source>
</evidence>
<keyword evidence="2" id="KW-0238">DNA-binding</keyword>